<reference evidence="2 3" key="1">
    <citation type="submission" date="2024-01" db="EMBL/GenBank/DDBJ databases">
        <title>Unpublished Manusciprt.</title>
        <authorList>
            <person name="Duman M."/>
            <person name="Valdes E.G."/>
            <person name="Ajmi N."/>
            <person name="Altun S."/>
            <person name="Saticioglu I.B."/>
        </authorList>
    </citation>
    <scope>NUCLEOTIDE SEQUENCE [LARGE SCALE GENOMIC DNA]</scope>
    <source>
        <strain evidence="2 3">148P</strain>
    </source>
</reference>
<protein>
    <recommendedName>
        <fullName evidence="4">YCII-related domain-containing protein</fullName>
    </recommendedName>
</protein>
<organism evidence="2 3">
    <name type="scientific">Pseudomonas ulcerans</name>
    <dbReference type="NCBI Taxonomy" id="3115852"/>
    <lineage>
        <taxon>Bacteria</taxon>
        <taxon>Pseudomonadati</taxon>
        <taxon>Pseudomonadota</taxon>
        <taxon>Gammaproteobacteria</taxon>
        <taxon>Pseudomonadales</taxon>
        <taxon>Pseudomonadaceae</taxon>
        <taxon>Pseudomonas</taxon>
    </lineage>
</organism>
<comment type="caution">
    <text evidence="2">The sequence shown here is derived from an EMBL/GenBank/DDBJ whole genome shotgun (WGS) entry which is preliminary data.</text>
</comment>
<evidence type="ECO:0000256" key="1">
    <source>
        <dbReference type="SAM" id="MobiDB-lite"/>
    </source>
</evidence>
<dbReference type="EMBL" id="JAZDQJ010000026">
    <property type="protein sequence ID" value="MEE1935585.1"/>
    <property type="molecule type" value="Genomic_DNA"/>
</dbReference>
<proteinExistence type="predicted"/>
<gene>
    <name evidence="2" type="ORF">V0R50_20320</name>
</gene>
<evidence type="ECO:0000313" key="2">
    <source>
        <dbReference type="EMBL" id="MEE1935585.1"/>
    </source>
</evidence>
<feature type="region of interest" description="Disordered" evidence="1">
    <location>
        <begin position="38"/>
        <end position="62"/>
    </location>
</feature>
<dbReference type="RefSeq" id="WP_330076327.1">
    <property type="nucleotide sequence ID" value="NZ_JAZDQJ010000026.1"/>
</dbReference>
<name>A0ABU7HVL4_9PSED</name>
<dbReference type="Proteomes" id="UP001335100">
    <property type="component" value="Unassembled WGS sequence"/>
</dbReference>
<keyword evidence="3" id="KW-1185">Reference proteome</keyword>
<sequence length="100" mass="10987">MNDYMLLMHRDAHNPQAAADPERWGEYLAWLQGTGQFDGGSSIGTGLRLRKGRPEQPDDSDLSGFIRVRAASLEEAKGFLSGNPVYEAGGTVVIRELPRN</sequence>
<evidence type="ECO:0008006" key="4">
    <source>
        <dbReference type="Google" id="ProtNLM"/>
    </source>
</evidence>
<accession>A0ABU7HVL4</accession>
<evidence type="ECO:0000313" key="3">
    <source>
        <dbReference type="Proteomes" id="UP001335100"/>
    </source>
</evidence>